<reference evidence="3 4" key="1">
    <citation type="submission" date="2016-11" db="EMBL/GenBank/DDBJ databases">
        <authorList>
            <person name="Jaros S."/>
            <person name="Januszkiewicz K."/>
            <person name="Wedrychowicz H."/>
        </authorList>
    </citation>
    <scope>NUCLEOTIDE SEQUENCE [LARGE SCALE GENOMIC DNA]</scope>
    <source>
        <strain evidence="3 4">DSM 26991</strain>
    </source>
</reference>
<keyword evidence="1" id="KW-0808">Transferase</keyword>
<dbReference type="Proteomes" id="UP000184509">
    <property type="component" value="Unassembled WGS sequence"/>
</dbReference>
<keyword evidence="3" id="KW-0687">Ribonucleoprotein</keyword>
<keyword evidence="4" id="KW-1185">Reference proteome</keyword>
<dbReference type="EMBL" id="FQTV01000002">
    <property type="protein sequence ID" value="SHE66094.1"/>
    <property type="molecule type" value="Genomic_DNA"/>
</dbReference>
<dbReference type="RefSeq" id="WP_073399057.1">
    <property type="nucleotide sequence ID" value="NZ_FQTV01000002.1"/>
</dbReference>
<dbReference type="PANTHER" id="PTHR13947">
    <property type="entry name" value="GNAT FAMILY N-ACETYLTRANSFERASE"/>
    <property type="match status" value="1"/>
</dbReference>
<sequence length="151" mass="17486">MRNLEIQRCDSTNADFRNLIKSLDAELDERYGNLQKQYDVYNQIEFLETVVVAYEENTPVGCGCFKRADDQNVEMKRVFVWNNCRGKGIASLILKELECWAKEKGFLYSILETGSKQHEAINLYKKKGYEITDNFGQYIGNTNSICMKKAL</sequence>
<protein>
    <submittedName>
        <fullName evidence="3">Ribosomal protein S18 acetylase RimI</fullName>
    </submittedName>
</protein>
<dbReference type="CDD" id="cd04301">
    <property type="entry name" value="NAT_SF"/>
    <property type="match status" value="1"/>
</dbReference>
<dbReference type="InterPro" id="IPR050769">
    <property type="entry name" value="NAT_camello-type"/>
</dbReference>
<proteinExistence type="predicted"/>
<organism evidence="3 4">
    <name type="scientific">Bacteroides luti</name>
    <dbReference type="NCBI Taxonomy" id="1297750"/>
    <lineage>
        <taxon>Bacteria</taxon>
        <taxon>Pseudomonadati</taxon>
        <taxon>Bacteroidota</taxon>
        <taxon>Bacteroidia</taxon>
        <taxon>Bacteroidales</taxon>
        <taxon>Bacteroidaceae</taxon>
        <taxon>Bacteroides</taxon>
    </lineage>
</organism>
<evidence type="ECO:0000256" key="1">
    <source>
        <dbReference type="ARBA" id="ARBA00022679"/>
    </source>
</evidence>
<keyword evidence="3" id="KW-0689">Ribosomal protein</keyword>
<evidence type="ECO:0000259" key="2">
    <source>
        <dbReference type="PROSITE" id="PS51186"/>
    </source>
</evidence>
<dbReference type="Gene3D" id="3.40.630.30">
    <property type="match status" value="1"/>
</dbReference>
<evidence type="ECO:0000313" key="4">
    <source>
        <dbReference type="Proteomes" id="UP000184509"/>
    </source>
</evidence>
<dbReference type="STRING" id="1297750.SAMN05444405_102262"/>
<dbReference type="PROSITE" id="PS51186">
    <property type="entry name" value="GNAT"/>
    <property type="match status" value="1"/>
</dbReference>
<feature type="domain" description="N-acetyltransferase" evidence="2">
    <location>
        <begin position="4"/>
        <end position="151"/>
    </location>
</feature>
<accession>A0A1M4VAU5</accession>
<gene>
    <name evidence="3" type="ORF">SAMN05444405_102262</name>
</gene>
<dbReference type="AlphaFoldDB" id="A0A1M4VAU5"/>
<dbReference type="InterPro" id="IPR000182">
    <property type="entry name" value="GNAT_dom"/>
</dbReference>
<dbReference type="GO" id="GO:0008080">
    <property type="term" value="F:N-acetyltransferase activity"/>
    <property type="evidence" value="ECO:0007669"/>
    <property type="project" value="InterPro"/>
</dbReference>
<dbReference type="Pfam" id="PF00583">
    <property type="entry name" value="Acetyltransf_1"/>
    <property type="match status" value="1"/>
</dbReference>
<dbReference type="PANTHER" id="PTHR13947:SF37">
    <property type="entry name" value="LD18367P"/>
    <property type="match status" value="1"/>
</dbReference>
<name>A0A1M4VAU5_9BACE</name>
<dbReference type="InterPro" id="IPR016181">
    <property type="entry name" value="Acyl_CoA_acyltransferase"/>
</dbReference>
<dbReference type="SUPFAM" id="SSF55729">
    <property type="entry name" value="Acyl-CoA N-acyltransferases (Nat)"/>
    <property type="match status" value="1"/>
</dbReference>
<dbReference type="GO" id="GO:0005840">
    <property type="term" value="C:ribosome"/>
    <property type="evidence" value="ECO:0007669"/>
    <property type="project" value="UniProtKB-KW"/>
</dbReference>
<evidence type="ECO:0000313" key="3">
    <source>
        <dbReference type="EMBL" id="SHE66094.1"/>
    </source>
</evidence>
<dbReference type="OrthoDB" id="9788916at2"/>